<comment type="caution">
    <text evidence="3">The sequence shown here is derived from an EMBL/GenBank/DDBJ whole genome shotgun (WGS) entry which is preliminary data.</text>
</comment>
<keyword evidence="3" id="KW-0378">Hydrolase</keyword>
<dbReference type="GO" id="GO:0006749">
    <property type="term" value="P:glutathione metabolic process"/>
    <property type="evidence" value="ECO:0007669"/>
    <property type="project" value="InterPro"/>
</dbReference>
<dbReference type="InterPro" id="IPR001307">
    <property type="entry name" value="Thiosulphate_STrfase_CS"/>
</dbReference>
<dbReference type="GO" id="GO:0016787">
    <property type="term" value="F:hydrolase activity"/>
    <property type="evidence" value="ECO:0007669"/>
    <property type="project" value="UniProtKB-KW"/>
</dbReference>
<reference evidence="3 4" key="1">
    <citation type="submission" date="2016-04" db="EMBL/GenBank/DDBJ databases">
        <title>Draft Genome Sequences of Staphylococcus capitis Strain H36, S. capitis Strain H65, S. cohnii Strain H62, S. hominis Strain H69, Mycobacterium iranicum Strain H39, Plantibacter sp. Strain H53, Pseudomonas oryzihabitans Strain H72, and Microbacterium sp. Strain H83, isolated from residential settings.</title>
        <authorList>
            <person name="Lymperopoulou D."/>
            <person name="Adams R.I."/>
            <person name="Lindow S."/>
            <person name="Coil D.A."/>
            <person name="Jospin G."/>
            <person name="Eisen J.A."/>
        </authorList>
    </citation>
    <scope>NUCLEOTIDE SEQUENCE [LARGE SCALE GENOMIC DNA]</scope>
    <source>
        <strain evidence="3 4">H39</strain>
    </source>
</reference>
<dbReference type="Proteomes" id="UP000078396">
    <property type="component" value="Unassembled WGS sequence"/>
</dbReference>
<dbReference type="InterPro" id="IPR036866">
    <property type="entry name" value="RibonucZ/Hydroxyglut_hydro"/>
</dbReference>
<organism evidence="3 4">
    <name type="scientific">Mycolicibacterium iranicum</name>
    <name type="common">Mycobacterium iranicum</name>
    <dbReference type="NCBI Taxonomy" id="912594"/>
    <lineage>
        <taxon>Bacteria</taxon>
        <taxon>Bacillati</taxon>
        <taxon>Actinomycetota</taxon>
        <taxon>Actinomycetes</taxon>
        <taxon>Mycobacteriales</taxon>
        <taxon>Mycobacteriaceae</taxon>
        <taxon>Mycolicibacterium</taxon>
    </lineage>
</organism>
<evidence type="ECO:0000313" key="3">
    <source>
        <dbReference type="EMBL" id="OAN31053.1"/>
    </source>
</evidence>
<dbReference type="PANTHER" id="PTHR43084">
    <property type="entry name" value="PERSULFIDE DIOXYGENASE ETHE1"/>
    <property type="match status" value="1"/>
</dbReference>
<dbReference type="SUPFAM" id="SSF56281">
    <property type="entry name" value="Metallo-hydrolase/oxidoreductase"/>
    <property type="match status" value="1"/>
</dbReference>
<keyword evidence="1" id="KW-0479">Metal-binding</keyword>
<accession>A0A178LJU6</accession>
<dbReference type="InterPro" id="IPR051682">
    <property type="entry name" value="Mito_Persulfide_Diox"/>
</dbReference>
<dbReference type="GO" id="GO:0070813">
    <property type="term" value="P:hydrogen sulfide metabolic process"/>
    <property type="evidence" value="ECO:0007669"/>
    <property type="project" value="TreeGrafter"/>
</dbReference>
<evidence type="ECO:0000313" key="4">
    <source>
        <dbReference type="Proteomes" id="UP000078396"/>
    </source>
</evidence>
<dbReference type="PANTHER" id="PTHR43084:SF1">
    <property type="entry name" value="PERSULFIDE DIOXYGENASE ETHE1, MITOCHONDRIAL"/>
    <property type="match status" value="1"/>
</dbReference>
<dbReference type="InterPro" id="IPR001279">
    <property type="entry name" value="Metallo-B-lactamas"/>
</dbReference>
<dbReference type="SMART" id="SM00450">
    <property type="entry name" value="RHOD"/>
    <property type="match status" value="1"/>
</dbReference>
<dbReference type="PROSITE" id="PS50206">
    <property type="entry name" value="RHODANESE_3"/>
    <property type="match status" value="1"/>
</dbReference>
<dbReference type="EMBL" id="LWCS01000060">
    <property type="protein sequence ID" value="OAN31053.1"/>
    <property type="molecule type" value="Genomic_DNA"/>
</dbReference>
<name>A0A178LJU6_MYCIR</name>
<dbReference type="InterPro" id="IPR036873">
    <property type="entry name" value="Rhodanese-like_dom_sf"/>
</dbReference>
<dbReference type="SUPFAM" id="SSF52821">
    <property type="entry name" value="Rhodanese/Cell cycle control phosphatase"/>
    <property type="match status" value="2"/>
</dbReference>
<dbReference type="PROSITE" id="PS00380">
    <property type="entry name" value="RHODANESE_1"/>
    <property type="match status" value="1"/>
</dbReference>
<dbReference type="InterPro" id="IPR001763">
    <property type="entry name" value="Rhodanese-like_dom"/>
</dbReference>
<dbReference type="GO" id="GO:0050313">
    <property type="term" value="F:sulfur dioxygenase activity"/>
    <property type="evidence" value="ECO:0007669"/>
    <property type="project" value="InterPro"/>
</dbReference>
<sequence length="457" mass="48541">MHVEVISTEDLGDRSYLVHDGTSAVVVDPQRDIDRVEKVLADAGVRCAMVVETHIHNDYVTGGYDLAMRNGCPYVVNAADDVSFARLAVSDGDELTVGAMTIRVLATPGHTDTHLSYVISEGEQTPAVFTGGSLLYGSVGRTDLVDVDRTEELTRAQYHSARRLAAELPDATSVYPTHGFGSFCSSGSAAGGDGGTIGEEKGRNDALVTEDEDAFVDTLIANLSAYPAYYAHMGGLNRGGPTAPDLTPPAVLQAEHLRQRIDAGEWVVDLRDGTAYAASHVHGSVGIALGQQFSTYVGWLMPWGAPLTLIGESAEQVADAQRMLVRIGIDELQGSATGSAQELSAGTPPSSYLRHTFAELPGVLVDAATATEEDAVLLDVRRDDEYATDHIPGAAHVPLHDLLDKLDTLPPGQLWVHCASGYRASIAASLLDRAGRDVVFIDDDFDSAVDLGLTKQS</sequence>
<protein>
    <submittedName>
        <fullName evidence="3">MBL fold metallo-hydrolase</fullName>
    </submittedName>
</protein>
<proteinExistence type="predicted"/>
<dbReference type="Gene3D" id="3.60.15.10">
    <property type="entry name" value="Ribonuclease Z/Hydroxyacylglutathione hydrolase-like"/>
    <property type="match status" value="1"/>
</dbReference>
<dbReference type="GO" id="GO:0004792">
    <property type="term" value="F:thiosulfate-cyanide sulfurtransferase activity"/>
    <property type="evidence" value="ECO:0007669"/>
    <property type="project" value="InterPro"/>
</dbReference>
<dbReference type="InterPro" id="IPR044528">
    <property type="entry name" value="POD-like_MBL-fold"/>
</dbReference>
<dbReference type="AlphaFoldDB" id="A0A178LJU6"/>
<evidence type="ECO:0000256" key="1">
    <source>
        <dbReference type="ARBA" id="ARBA00022723"/>
    </source>
</evidence>
<dbReference type="CDD" id="cd07724">
    <property type="entry name" value="POD-like_MBL-fold"/>
    <property type="match status" value="1"/>
</dbReference>
<dbReference type="CDD" id="cd00158">
    <property type="entry name" value="RHOD"/>
    <property type="match status" value="1"/>
</dbReference>
<feature type="domain" description="Rhodanese" evidence="2">
    <location>
        <begin position="371"/>
        <end position="457"/>
    </location>
</feature>
<dbReference type="SMART" id="SM00849">
    <property type="entry name" value="Lactamase_B"/>
    <property type="match status" value="1"/>
</dbReference>
<dbReference type="RefSeq" id="WP_064284664.1">
    <property type="nucleotide sequence ID" value="NZ_LWCS01000060.1"/>
</dbReference>
<dbReference type="Gene3D" id="3.40.250.10">
    <property type="entry name" value="Rhodanese-like domain"/>
    <property type="match status" value="2"/>
</dbReference>
<dbReference type="Pfam" id="PF00753">
    <property type="entry name" value="Lactamase_B"/>
    <property type="match status" value="1"/>
</dbReference>
<evidence type="ECO:0000259" key="2">
    <source>
        <dbReference type="PROSITE" id="PS50206"/>
    </source>
</evidence>
<dbReference type="GO" id="GO:0046872">
    <property type="term" value="F:metal ion binding"/>
    <property type="evidence" value="ECO:0007669"/>
    <property type="project" value="UniProtKB-KW"/>
</dbReference>
<dbReference type="OrthoDB" id="3196337at2"/>
<gene>
    <name evidence="3" type="ORF">A4X20_29320</name>
</gene>
<dbReference type="Pfam" id="PF00581">
    <property type="entry name" value="Rhodanese"/>
    <property type="match status" value="1"/>
</dbReference>